<evidence type="ECO:0000313" key="2">
    <source>
        <dbReference type="EMBL" id="NYI05771.1"/>
    </source>
</evidence>
<reference evidence="2 3" key="1">
    <citation type="submission" date="2020-07" db="EMBL/GenBank/DDBJ databases">
        <title>Sequencing the genomes of 1000 actinobacteria strains.</title>
        <authorList>
            <person name="Klenk H.-P."/>
        </authorList>
    </citation>
    <scope>NUCLEOTIDE SEQUENCE [LARGE SCALE GENOMIC DNA]</scope>
    <source>
        <strain evidence="2 3">DSM 42178</strain>
    </source>
</reference>
<sequence length="113" mass="11296">MNKSIASSSSARSKVSAGQSAQAAQPALLFAVAGSLPAVAVATDVGLPLLILLVVVEMVLIGTAAAMLRAQRPGAVGGSLVTGAFAPPPGPRDAAVLDALEPLRDLDREVAER</sequence>
<dbReference type="RefSeq" id="WP_179814455.1">
    <property type="nucleotide sequence ID" value="NZ_JACBZD010000001.1"/>
</dbReference>
<evidence type="ECO:0000256" key="1">
    <source>
        <dbReference type="SAM" id="Phobius"/>
    </source>
</evidence>
<keyword evidence="1" id="KW-0812">Transmembrane</keyword>
<keyword evidence="3" id="KW-1185">Reference proteome</keyword>
<feature type="transmembrane region" description="Helical" evidence="1">
    <location>
        <begin position="50"/>
        <end position="68"/>
    </location>
</feature>
<protein>
    <submittedName>
        <fullName evidence="2">Uncharacterized protein</fullName>
    </submittedName>
</protein>
<accession>A0A853A4Z8</accession>
<keyword evidence="1" id="KW-1133">Transmembrane helix</keyword>
<dbReference type="AlphaFoldDB" id="A0A853A4Z8"/>
<organism evidence="2 3">
    <name type="scientific">Allostreptomyces psammosilenae</name>
    <dbReference type="NCBI Taxonomy" id="1892865"/>
    <lineage>
        <taxon>Bacteria</taxon>
        <taxon>Bacillati</taxon>
        <taxon>Actinomycetota</taxon>
        <taxon>Actinomycetes</taxon>
        <taxon>Kitasatosporales</taxon>
        <taxon>Streptomycetaceae</taxon>
        <taxon>Allostreptomyces</taxon>
    </lineage>
</organism>
<gene>
    <name evidence="2" type="ORF">FHU37_002714</name>
</gene>
<keyword evidence="1" id="KW-0472">Membrane</keyword>
<comment type="caution">
    <text evidence="2">The sequence shown here is derived from an EMBL/GenBank/DDBJ whole genome shotgun (WGS) entry which is preliminary data.</text>
</comment>
<dbReference type="EMBL" id="JACBZD010000001">
    <property type="protein sequence ID" value="NYI05771.1"/>
    <property type="molecule type" value="Genomic_DNA"/>
</dbReference>
<evidence type="ECO:0000313" key="3">
    <source>
        <dbReference type="Proteomes" id="UP000567795"/>
    </source>
</evidence>
<dbReference type="Proteomes" id="UP000567795">
    <property type="component" value="Unassembled WGS sequence"/>
</dbReference>
<name>A0A853A4Z8_9ACTN</name>
<proteinExistence type="predicted"/>